<evidence type="ECO:0000259" key="1">
    <source>
        <dbReference type="Pfam" id="PF13524"/>
    </source>
</evidence>
<feature type="domain" description="Spore protein YkvP/CgeB glycosyl transferase-like" evidence="1">
    <location>
        <begin position="193"/>
        <end position="344"/>
    </location>
</feature>
<dbReference type="SUPFAM" id="SSF53756">
    <property type="entry name" value="UDP-Glycosyltransferase/glycogen phosphorylase"/>
    <property type="match status" value="1"/>
</dbReference>
<dbReference type="AlphaFoldDB" id="A0A2T8FF33"/>
<gene>
    <name evidence="2" type="ORF">DDE18_01420</name>
</gene>
<reference evidence="2 3" key="1">
    <citation type="submission" date="2018-04" db="EMBL/GenBank/DDBJ databases">
        <title>Genome of Nocardioides gansuensis WSJ-1.</title>
        <authorList>
            <person name="Wu S."/>
            <person name="Wang G."/>
        </authorList>
    </citation>
    <scope>NUCLEOTIDE SEQUENCE [LARGE SCALE GENOMIC DNA]</scope>
    <source>
        <strain evidence="2 3">WSJ-1</strain>
    </source>
</reference>
<dbReference type="InterPro" id="IPR055259">
    <property type="entry name" value="YkvP/CgeB_Glyco_trans-like"/>
</dbReference>
<keyword evidence="3" id="KW-1185">Reference proteome</keyword>
<organism evidence="2 3">
    <name type="scientific">Nocardioides gansuensis</name>
    <dbReference type="NCBI Taxonomy" id="2138300"/>
    <lineage>
        <taxon>Bacteria</taxon>
        <taxon>Bacillati</taxon>
        <taxon>Actinomycetota</taxon>
        <taxon>Actinomycetes</taxon>
        <taxon>Propionibacteriales</taxon>
        <taxon>Nocardioidaceae</taxon>
        <taxon>Nocardioides</taxon>
    </lineage>
</organism>
<dbReference type="Pfam" id="PF13524">
    <property type="entry name" value="Glyco_trans_1_2"/>
    <property type="match status" value="1"/>
</dbReference>
<dbReference type="Proteomes" id="UP000246018">
    <property type="component" value="Unassembled WGS sequence"/>
</dbReference>
<accession>A0A2T8FF33</accession>
<evidence type="ECO:0000313" key="2">
    <source>
        <dbReference type="EMBL" id="PVG84316.1"/>
    </source>
</evidence>
<evidence type="ECO:0000313" key="3">
    <source>
        <dbReference type="Proteomes" id="UP000246018"/>
    </source>
</evidence>
<comment type="caution">
    <text evidence="2">The sequence shown here is derived from an EMBL/GenBank/DDBJ whole genome shotgun (WGS) entry which is preliminary data.</text>
</comment>
<dbReference type="EMBL" id="QDGZ01000001">
    <property type="protein sequence ID" value="PVG84316.1"/>
    <property type="molecule type" value="Genomic_DNA"/>
</dbReference>
<name>A0A2T8FF33_9ACTN</name>
<sequence>MRVAYHHPFPGTLNAHRVIYNGYKNAFGDLGHEFFTYSAGMDLASFLSRNRPDLFVTASHFLWRKQLDYGVLKRFRDQGMRTLVRVDFWTSPLHAHRVNEARSMSDDSEAVRLIRSGRMGDAFFHVTEQGDPRMEGFARGTGHPYHTIPLAADVTLMRHAPDARFKSDIAFIGTNLPQKREFFRSYLFPLGKTYDLKLYGQDWTRRDRYLGYIQKLGQYLNLPVLRSIRKPRLELEDEARIYSSSRILVNLHEDYQRRFGGDCNERTFKVPACGGFEIADDVACIRNYFDDGDEIVIATGIDDWFDKIRYYSDHPDERTRIAGAGQARVLREHTYHHRAGAMLDLALM</sequence>
<dbReference type="OrthoDB" id="5165900at2"/>
<dbReference type="RefSeq" id="WP_116570447.1">
    <property type="nucleotide sequence ID" value="NZ_QDGZ01000001.1"/>
</dbReference>
<protein>
    <recommendedName>
        <fullName evidence="1">Spore protein YkvP/CgeB glycosyl transferase-like domain-containing protein</fullName>
    </recommendedName>
</protein>
<proteinExistence type="predicted"/>